<feature type="compositionally biased region" description="Basic and acidic residues" evidence="1">
    <location>
        <begin position="30"/>
        <end position="39"/>
    </location>
</feature>
<name>A0A3Q0F420_VIGRR</name>
<proteinExistence type="predicted"/>
<reference evidence="3" key="2">
    <citation type="submission" date="2025-08" db="UniProtKB">
        <authorList>
            <consortium name="RefSeq"/>
        </authorList>
    </citation>
    <scope>IDENTIFICATION</scope>
    <source>
        <tissue evidence="3">Leaf</tissue>
    </source>
</reference>
<sequence>MIILFIFLKIAESTNIANFEKTGEPSPSETHAKHNEHSRSGKVVSRTRSASLSIPVISMESYEREISLVGHTGRLPSVRKPSLPLMLMSGPLYVTNGTENPLKHTIVLEGNKVVESKTEKFCNLSEKDENHCNNNYDRKNEHLVRSRLLGICNDPYCITCPTYFKTSMQRLPNDSTVFDPQCSLWGCQGFW</sequence>
<dbReference type="Proteomes" id="UP000087766">
    <property type="component" value="Chromosome 1"/>
</dbReference>
<accession>A0A3Q0F420</accession>
<dbReference type="AlphaFoldDB" id="A0A3Q0F420"/>
<evidence type="ECO:0000256" key="1">
    <source>
        <dbReference type="SAM" id="MobiDB-lite"/>
    </source>
</evidence>
<evidence type="ECO:0000313" key="3">
    <source>
        <dbReference type="RefSeq" id="XP_022638770.1"/>
    </source>
</evidence>
<reference evidence="2" key="1">
    <citation type="journal article" date="2014" name="Nat. Commun.">
        <title>Genome sequence of mungbean and insights into evolution within Vigna species.</title>
        <authorList>
            <person name="Kang Y.J."/>
            <person name="Kim S.K."/>
            <person name="Kim M.Y."/>
            <person name="Lestari P."/>
            <person name="Kim K.H."/>
            <person name="Ha B.K."/>
            <person name="Jun T.H."/>
            <person name="Hwang W.J."/>
            <person name="Lee T."/>
            <person name="Lee J."/>
            <person name="Shim S."/>
            <person name="Yoon M.Y."/>
            <person name="Jang Y.E."/>
            <person name="Han K.S."/>
            <person name="Taeprayoon P."/>
            <person name="Yoon N."/>
            <person name="Somta P."/>
            <person name="Tanya P."/>
            <person name="Kim K.S."/>
            <person name="Gwag J.G."/>
            <person name="Moon J.K."/>
            <person name="Lee Y.H."/>
            <person name="Park B.S."/>
            <person name="Bombarely A."/>
            <person name="Doyle J.J."/>
            <person name="Jackson S.A."/>
            <person name="Schafleitner R."/>
            <person name="Srinives P."/>
            <person name="Varshney R.K."/>
            <person name="Lee S.H."/>
        </authorList>
    </citation>
    <scope>NUCLEOTIDE SEQUENCE [LARGE SCALE GENOMIC DNA]</scope>
    <source>
        <strain evidence="2">cv. VC1973A</strain>
    </source>
</reference>
<dbReference type="RefSeq" id="XP_022638770.1">
    <property type="nucleotide sequence ID" value="XM_022783049.1"/>
</dbReference>
<gene>
    <name evidence="3" type="primary">LOC111242011</name>
</gene>
<dbReference type="OrthoDB" id="1434488at2759"/>
<keyword evidence="2" id="KW-1185">Reference proteome</keyword>
<dbReference type="KEGG" id="vra:111242011"/>
<organism evidence="2 3">
    <name type="scientific">Vigna radiata var. radiata</name>
    <name type="common">Mung bean</name>
    <name type="synonym">Phaseolus aureus</name>
    <dbReference type="NCBI Taxonomy" id="3916"/>
    <lineage>
        <taxon>Eukaryota</taxon>
        <taxon>Viridiplantae</taxon>
        <taxon>Streptophyta</taxon>
        <taxon>Embryophyta</taxon>
        <taxon>Tracheophyta</taxon>
        <taxon>Spermatophyta</taxon>
        <taxon>Magnoliopsida</taxon>
        <taxon>eudicotyledons</taxon>
        <taxon>Gunneridae</taxon>
        <taxon>Pentapetalae</taxon>
        <taxon>rosids</taxon>
        <taxon>fabids</taxon>
        <taxon>Fabales</taxon>
        <taxon>Fabaceae</taxon>
        <taxon>Papilionoideae</taxon>
        <taxon>50 kb inversion clade</taxon>
        <taxon>NPAAA clade</taxon>
        <taxon>indigoferoid/millettioid clade</taxon>
        <taxon>Phaseoleae</taxon>
        <taxon>Vigna</taxon>
    </lineage>
</organism>
<dbReference type="GeneID" id="111242011"/>
<protein>
    <submittedName>
        <fullName evidence="3">Probable cyclic nucleotide-gated ion channel 20, chloroplastic</fullName>
    </submittedName>
</protein>
<evidence type="ECO:0000313" key="2">
    <source>
        <dbReference type="Proteomes" id="UP000087766"/>
    </source>
</evidence>
<feature type="region of interest" description="Disordered" evidence="1">
    <location>
        <begin position="20"/>
        <end position="46"/>
    </location>
</feature>